<feature type="compositionally biased region" description="Low complexity" evidence="2">
    <location>
        <begin position="756"/>
        <end position="772"/>
    </location>
</feature>
<feature type="region of interest" description="Disordered" evidence="2">
    <location>
        <begin position="92"/>
        <end position="210"/>
    </location>
</feature>
<proteinExistence type="predicted"/>
<feature type="compositionally biased region" description="Basic residues" evidence="2">
    <location>
        <begin position="180"/>
        <end position="189"/>
    </location>
</feature>
<feature type="region of interest" description="Disordered" evidence="2">
    <location>
        <begin position="1719"/>
        <end position="1811"/>
    </location>
</feature>
<dbReference type="PANTHER" id="PTHR13037">
    <property type="entry name" value="FORMIN"/>
    <property type="match status" value="1"/>
</dbReference>
<feature type="compositionally biased region" description="Polar residues" evidence="2">
    <location>
        <begin position="1697"/>
        <end position="1706"/>
    </location>
</feature>
<feature type="region of interest" description="Disordered" evidence="2">
    <location>
        <begin position="1611"/>
        <end position="1643"/>
    </location>
</feature>
<evidence type="ECO:0000256" key="2">
    <source>
        <dbReference type="SAM" id="MobiDB-lite"/>
    </source>
</evidence>
<name>A0A316ZCM5_9BASI</name>
<feature type="compositionally biased region" description="Pro residues" evidence="2">
    <location>
        <begin position="480"/>
        <end position="492"/>
    </location>
</feature>
<feature type="compositionally biased region" description="Polar residues" evidence="2">
    <location>
        <begin position="736"/>
        <end position="746"/>
    </location>
</feature>
<feature type="compositionally biased region" description="Low complexity" evidence="2">
    <location>
        <begin position="98"/>
        <end position="141"/>
    </location>
</feature>
<feature type="region of interest" description="Disordered" evidence="2">
    <location>
        <begin position="681"/>
        <end position="868"/>
    </location>
</feature>
<feature type="compositionally biased region" description="Acidic residues" evidence="2">
    <location>
        <begin position="1794"/>
        <end position="1804"/>
    </location>
</feature>
<feature type="compositionally biased region" description="Basic and acidic residues" evidence="2">
    <location>
        <begin position="801"/>
        <end position="823"/>
    </location>
</feature>
<feature type="region of interest" description="Disordered" evidence="2">
    <location>
        <begin position="223"/>
        <end position="244"/>
    </location>
</feature>
<feature type="compositionally biased region" description="Polar residues" evidence="2">
    <location>
        <begin position="372"/>
        <end position="383"/>
    </location>
</feature>
<feature type="compositionally biased region" description="Low complexity" evidence="2">
    <location>
        <begin position="847"/>
        <end position="859"/>
    </location>
</feature>
<organism evidence="3 4">
    <name type="scientific">Tilletiopsis washingtonensis</name>
    <dbReference type="NCBI Taxonomy" id="58919"/>
    <lineage>
        <taxon>Eukaryota</taxon>
        <taxon>Fungi</taxon>
        <taxon>Dikarya</taxon>
        <taxon>Basidiomycota</taxon>
        <taxon>Ustilaginomycotina</taxon>
        <taxon>Exobasidiomycetes</taxon>
        <taxon>Entylomatales</taxon>
        <taxon>Entylomatales incertae sedis</taxon>
        <taxon>Tilletiopsis</taxon>
    </lineage>
</organism>
<dbReference type="EMBL" id="KZ819289">
    <property type="protein sequence ID" value="PWN99066.1"/>
    <property type="molecule type" value="Genomic_DNA"/>
</dbReference>
<dbReference type="Gene3D" id="3.30.450.40">
    <property type="match status" value="1"/>
</dbReference>
<gene>
    <name evidence="3" type="ORF">FA09DRAFT_240888</name>
</gene>
<feature type="compositionally biased region" description="Pro residues" evidence="2">
    <location>
        <begin position="1720"/>
        <end position="1732"/>
    </location>
</feature>
<feature type="compositionally biased region" description="Low complexity" evidence="2">
    <location>
        <begin position="228"/>
        <end position="244"/>
    </location>
</feature>
<feature type="compositionally biased region" description="Polar residues" evidence="2">
    <location>
        <begin position="687"/>
        <end position="711"/>
    </location>
</feature>
<protein>
    <recommendedName>
        <fullName evidence="5">GAF domain-containing protein</fullName>
    </recommendedName>
</protein>
<accession>A0A316ZCM5</accession>
<feature type="region of interest" description="Disordered" evidence="2">
    <location>
        <begin position="348"/>
        <end position="383"/>
    </location>
</feature>
<evidence type="ECO:0000256" key="1">
    <source>
        <dbReference type="ARBA" id="ARBA00022581"/>
    </source>
</evidence>
<dbReference type="OrthoDB" id="3366763at2759"/>
<dbReference type="GeneID" id="37267184"/>
<feature type="region of interest" description="Disordered" evidence="2">
    <location>
        <begin position="1084"/>
        <end position="1107"/>
    </location>
</feature>
<dbReference type="Proteomes" id="UP000245946">
    <property type="component" value="Unassembled WGS sequence"/>
</dbReference>
<evidence type="ECO:0008006" key="5">
    <source>
        <dbReference type="Google" id="ProtNLM"/>
    </source>
</evidence>
<feature type="compositionally biased region" description="Low complexity" evidence="2">
    <location>
        <begin position="627"/>
        <end position="639"/>
    </location>
</feature>
<dbReference type="InterPro" id="IPR029016">
    <property type="entry name" value="GAF-like_dom_sf"/>
</dbReference>
<feature type="compositionally biased region" description="Polar residues" evidence="2">
    <location>
        <begin position="470"/>
        <end position="479"/>
    </location>
</feature>
<evidence type="ECO:0000313" key="4">
    <source>
        <dbReference type="Proteomes" id="UP000245946"/>
    </source>
</evidence>
<feature type="region of interest" description="Disordered" evidence="2">
    <location>
        <begin position="606"/>
        <end position="668"/>
    </location>
</feature>
<dbReference type="SUPFAM" id="SSF55781">
    <property type="entry name" value="GAF domain-like"/>
    <property type="match status" value="1"/>
</dbReference>
<feature type="compositionally biased region" description="Polar residues" evidence="2">
    <location>
        <begin position="1740"/>
        <end position="1754"/>
    </location>
</feature>
<feature type="compositionally biased region" description="Low complexity" evidence="2">
    <location>
        <begin position="148"/>
        <end position="160"/>
    </location>
</feature>
<evidence type="ECO:0000313" key="3">
    <source>
        <dbReference type="EMBL" id="PWN99066.1"/>
    </source>
</evidence>
<keyword evidence="4" id="KW-1185">Reference proteome</keyword>
<feature type="compositionally biased region" description="Polar residues" evidence="2">
    <location>
        <begin position="1612"/>
        <end position="1633"/>
    </location>
</feature>
<dbReference type="RefSeq" id="XP_025599345.1">
    <property type="nucleotide sequence ID" value="XM_025739638.1"/>
</dbReference>
<feature type="region of interest" description="Disordered" evidence="2">
    <location>
        <begin position="881"/>
        <end position="938"/>
    </location>
</feature>
<feature type="region of interest" description="Disordered" evidence="2">
    <location>
        <begin position="453"/>
        <end position="518"/>
    </location>
</feature>
<feature type="region of interest" description="Disordered" evidence="2">
    <location>
        <begin position="1044"/>
        <end position="1063"/>
    </location>
</feature>
<feature type="compositionally biased region" description="Low complexity" evidence="2">
    <location>
        <begin position="1674"/>
        <end position="1695"/>
    </location>
</feature>
<feature type="compositionally biased region" description="Low complexity" evidence="2">
    <location>
        <begin position="190"/>
        <end position="210"/>
    </location>
</feature>
<feature type="compositionally biased region" description="Low complexity" evidence="2">
    <location>
        <begin position="918"/>
        <end position="931"/>
    </location>
</feature>
<feature type="region of interest" description="Disordered" evidence="2">
    <location>
        <begin position="259"/>
        <end position="300"/>
    </location>
</feature>
<sequence length="1811" mass="189228">MPEGAAGLPALHASRRLCASRLSLRADHLSHDGARSILPCHLIRPRRCHIGPGHPRLTSRPHACPARRSELAAAPTRLAALAMAATLLAPASRPRAVSTPQRTQTASSTSSRDTSALSLATTASDSAATTSSPSPPARRAAIPPTPDSAPARRSSASSASYLPVISQRMSSLEPLDSPGRRRRGSRKRAGVAGVASASASRDSTSSSNSAGSISYIYGPASQSAAVYTPPTSSPPSLSFSRTDSSLTDHLTFDMELRAPFNGAPAAPEGAARPAPRRDVSSRLDFLPSPSPGDSPLLASPPLHGRPAELVALDAKRHEDFSPRTAALLLPPVVGFEHVAAPVESLSSAHHPFAPSSRHASPSLLEGHPFASSPMQKTPSSASNGSGVYSRIRLAASANNLRAAFTTNWRNRSASNVGAMNDERPSQLLQTPASPALAPLASPERSFLPDFSDASRRAAHAAAQPHDDASTHTPQRSWQSNPPPCVSLSPEPPQGRFVAAGLAPPEPSSSSSSGTGGTLRNLFRRKSRVSAADTAAAAAAAAAAAKEAMMPVVYIKQGESAYSLKPGESAWEASLREQDVRQAKEKREKDRQIKAVILMADLSIDKPRGSAERKKRGANSYVSHGETSQASIDSASLHSSSPRETPRRRGSLVAEHKTREARQAATVGGSVGASVLSMLGHQPDASLRSESPSTPLSNKLSQRSQRTTPGSHSHSEHASLPRSQARTTLGKDASYISPDSSCANSLHSGDGHAKANAAGRARGSSSASSTTRALGAIRWGEGGNRGASTVRPSSGLGLQLHGMEDHDPFRDDRPPALPDKDKDMLGLASASSKRLDSLASPRGSLAHSSISSSPSPAKSPTRTRGMLLPHNNDELSVIGERSTENTPATTQAPLPAHPFAAFGQTPLATPPASAKKLPRAAAPHSAAHASPRASKENTLLRPASKSDMRVLTKAQPVLAPTSVQVSVASLPSLAQLASECLSASRSGDSLSAWSEVKGKLLSPASAKDSLPKSWVAYVRAYARGEIDVSHAPRPRAAPLVQKAVPRASPNLCPPSPSPSKSVRAKSSVSSLGAVYETPVHALGRSSALDLSTPPPPTQEARSSMSAMRSPKLLLKKHRSREVMRLPVEDQDLNMREAEEVAAIGGEGDLRAPRPPFEAQRQSLARQFDVALSRTANNARLSAIVKRVATTLETSNAAITLLLDEEAIVVAHFTVEQHHARASLEVDPMMLHSNGVRRSSNAFLAQHHTTARLRDQTLDAHAILSRAGAAVVLTDLSKDWRFHERESASHSRFYAAASVLCSGLPVGTLSVAAASPRELAREQRDMLVAAAAEVAQELERIQLEALKMKLQSWDSDLRAWASATGDAEHTPQLSTTPAQRGIEAVMLAPPKSPSSALAQRRGARAPCSLSISASPQPAAVELCGADSASSRIASALRLISRALDVELVWIARVGSDPLACHLVARHDGGLRDAGELKLDAPLHLCALAAMHQGLRFEADVERVQQLLGLAPPQAEAATTAVCPFSSEPVNMLGAPFHAAIVVGCGLKEGGRAWRGTEGFVLGVAKRSAASTAPQSAQLGAEASMYLMRFASLLSCLLLDRPCSPCATELPLASSLEQPSRSPLSTQSASVRNQASPAVRTVPLPGGGGGVVVVGKSVARRALSPHMLAGGLPSPRSVSAGGHTGSSSSSHANSGRHSPFCNSPRSASATLAAREARRLIPAATPPPSAPLPLLPLSPLSPTDTAHTSLAGSPSSMVTAFEDGEEFEMQNAPPASASAPAPPPPSSSSSLRKRDDVEYLDSDAESEASGESFLL</sequence>
<dbReference type="PANTHER" id="PTHR13037:SF24">
    <property type="entry name" value="POLYCOMB PROTEIN PCL-RELATED"/>
    <property type="match status" value="1"/>
</dbReference>
<feature type="region of interest" description="Disordered" evidence="2">
    <location>
        <begin position="1664"/>
        <end position="1706"/>
    </location>
</feature>
<reference evidence="3 4" key="1">
    <citation type="journal article" date="2018" name="Mol. Biol. Evol.">
        <title>Broad Genomic Sampling Reveals a Smut Pathogenic Ancestry of the Fungal Clade Ustilaginomycotina.</title>
        <authorList>
            <person name="Kijpornyongpan T."/>
            <person name="Mondo S.J."/>
            <person name="Barry K."/>
            <person name="Sandor L."/>
            <person name="Lee J."/>
            <person name="Lipzen A."/>
            <person name="Pangilinan J."/>
            <person name="LaButti K."/>
            <person name="Hainaut M."/>
            <person name="Henrissat B."/>
            <person name="Grigoriev I.V."/>
            <person name="Spatafora J.W."/>
            <person name="Aime M.C."/>
        </authorList>
    </citation>
    <scope>NUCLEOTIDE SEQUENCE [LARGE SCALE GENOMIC DNA]</scope>
    <source>
        <strain evidence="3 4">MCA 4186</strain>
    </source>
</reference>
<keyword evidence="1" id="KW-0945">Host-virus interaction</keyword>
<feature type="compositionally biased region" description="Low complexity" evidence="2">
    <location>
        <begin position="259"/>
        <end position="273"/>
    </location>
</feature>
<feature type="compositionally biased region" description="Low complexity" evidence="2">
    <location>
        <begin position="291"/>
        <end position="300"/>
    </location>
</feature>